<dbReference type="EMBL" id="CVRR01000071">
    <property type="protein sequence ID" value="CRL42682.1"/>
    <property type="molecule type" value="Genomic_DNA"/>
</dbReference>
<dbReference type="AlphaFoldDB" id="A0A0M6WY73"/>
<proteinExistence type="predicted"/>
<dbReference type="Proteomes" id="UP000049979">
    <property type="component" value="Unassembled WGS sequence"/>
</dbReference>
<reference evidence="2" key="1">
    <citation type="submission" date="2015-05" db="EMBL/GenBank/DDBJ databases">
        <authorList>
            <consortium name="Pathogen Informatics"/>
        </authorList>
    </citation>
    <scope>NUCLEOTIDE SEQUENCE [LARGE SCALE GENOMIC DNA]</scope>
    <source>
        <strain evidence="2">M72</strain>
    </source>
</reference>
<organism evidence="1 2">
    <name type="scientific">Roseburia faecis</name>
    <dbReference type="NCBI Taxonomy" id="301302"/>
    <lineage>
        <taxon>Bacteria</taxon>
        <taxon>Bacillati</taxon>
        <taxon>Bacillota</taxon>
        <taxon>Clostridia</taxon>
        <taxon>Lachnospirales</taxon>
        <taxon>Lachnospiraceae</taxon>
        <taxon>Roseburia</taxon>
    </lineage>
</organism>
<keyword evidence="2" id="KW-1185">Reference proteome</keyword>
<gene>
    <name evidence="1" type="ORF">M72_16381</name>
</gene>
<accession>A0A0M6WY73</accession>
<evidence type="ECO:0008006" key="3">
    <source>
        <dbReference type="Google" id="ProtNLM"/>
    </source>
</evidence>
<evidence type="ECO:0000313" key="1">
    <source>
        <dbReference type="EMBL" id="CRL42682.1"/>
    </source>
</evidence>
<sequence>MLFRILKKDLKRKKVMNAILLCFILLATMFVASGISNVVSVMNGTDSYLDKAGIGDYVVISMGADSKASIDEILHEMESIRDYRIEPVVFGEKSNLKDMHGEELEAKNSVIYQSIEDSRLKFFDKENKQITQIKPGHAYATGDFMEKNHLQPGDKIRITHNSISFMDVLIILRKVPKGAMIQATENGLVWYL</sequence>
<evidence type="ECO:0000313" key="2">
    <source>
        <dbReference type="Proteomes" id="UP000049979"/>
    </source>
</evidence>
<dbReference type="RefSeq" id="WP_055068764.1">
    <property type="nucleotide sequence ID" value="NZ_CP173697.1"/>
</dbReference>
<name>A0A0M6WY73_9FIRM</name>
<protein>
    <recommendedName>
        <fullName evidence="3">MacB-like periplasmic core domain-containing protein</fullName>
    </recommendedName>
</protein>